<feature type="compositionally biased region" description="Low complexity" evidence="2">
    <location>
        <begin position="293"/>
        <end position="312"/>
    </location>
</feature>
<evidence type="ECO:0000256" key="1">
    <source>
        <dbReference type="ARBA" id="ARBA00023242"/>
    </source>
</evidence>
<feature type="region of interest" description="Disordered" evidence="2">
    <location>
        <begin position="374"/>
        <end position="566"/>
    </location>
</feature>
<keyword evidence="4" id="KW-1185">Reference proteome</keyword>
<feature type="region of interest" description="Disordered" evidence="2">
    <location>
        <begin position="293"/>
        <end position="344"/>
    </location>
</feature>
<feature type="compositionally biased region" description="Low complexity" evidence="2">
    <location>
        <begin position="374"/>
        <end position="414"/>
    </location>
</feature>
<accession>A0AAV9G5H1</accession>
<comment type="caution">
    <text evidence="3">The sequence shown here is derived from an EMBL/GenBank/DDBJ whole genome shotgun (WGS) entry which is preliminary data.</text>
</comment>
<feature type="region of interest" description="Disordered" evidence="2">
    <location>
        <begin position="108"/>
        <end position="174"/>
    </location>
</feature>
<dbReference type="EMBL" id="MU865988">
    <property type="protein sequence ID" value="KAK4443708.1"/>
    <property type="molecule type" value="Genomic_DNA"/>
</dbReference>
<feature type="region of interest" description="Disordered" evidence="2">
    <location>
        <begin position="196"/>
        <end position="252"/>
    </location>
</feature>
<feature type="compositionally biased region" description="Low complexity" evidence="2">
    <location>
        <begin position="131"/>
        <end position="141"/>
    </location>
</feature>
<dbReference type="Proteomes" id="UP001321760">
    <property type="component" value="Unassembled WGS sequence"/>
</dbReference>
<feature type="compositionally biased region" description="Polar residues" evidence="2">
    <location>
        <begin position="239"/>
        <end position="251"/>
    </location>
</feature>
<feature type="compositionally biased region" description="Pro residues" evidence="2">
    <location>
        <begin position="313"/>
        <end position="322"/>
    </location>
</feature>
<dbReference type="GO" id="GO:0000981">
    <property type="term" value="F:DNA-binding transcription factor activity, RNA polymerase II-specific"/>
    <property type="evidence" value="ECO:0007669"/>
    <property type="project" value="InterPro"/>
</dbReference>
<name>A0AAV9G5H1_9PEZI</name>
<organism evidence="3 4">
    <name type="scientific">Podospora aff. communis PSN243</name>
    <dbReference type="NCBI Taxonomy" id="3040156"/>
    <lineage>
        <taxon>Eukaryota</taxon>
        <taxon>Fungi</taxon>
        <taxon>Dikarya</taxon>
        <taxon>Ascomycota</taxon>
        <taxon>Pezizomycotina</taxon>
        <taxon>Sordariomycetes</taxon>
        <taxon>Sordariomycetidae</taxon>
        <taxon>Sordariales</taxon>
        <taxon>Podosporaceae</taxon>
        <taxon>Podospora</taxon>
    </lineage>
</organism>
<reference evidence="3" key="1">
    <citation type="journal article" date="2023" name="Mol. Phylogenet. Evol.">
        <title>Genome-scale phylogeny and comparative genomics of the fungal order Sordariales.</title>
        <authorList>
            <person name="Hensen N."/>
            <person name="Bonometti L."/>
            <person name="Westerberg I."/>
            <person name="Brannstrom I.O."/>
            <person name="Guillou S."/>
            <person name="Cros-Aarteil S."/>
            <person name="Calhoun S."/>
            <person name="Haridas S."/>
            <person name="Kuo A."/>
            <person name="Mondo S."/>
            <person name="Pangilinan J."/>
            <person name="Riley R."/>
            <person name="LaButti K."/>
            <person name="Andreopoulos B."/>
            <person name="Lipzen A."/>
            <person name="Chen C."/>
            <person name="Yan M."/>
            <person name="Daum C."/>
            <person name="Ng V."/>
            <person name="Clum A."/>
            <person name="Steindorff A."/>
            <person name="Ohm R.A."/>
            <person name="Martin F."/>
            <person name="Silar P."/>
            <person name="Natvig D.O."/>
            <person name="Lalanne C."/>
            <person name="Gautier V."/>
            <person name="Ament-Velasquez S.L."/>
            <person name="Kruys A."/>
            <person name="Hutchinson M.I."/>
            <person name="Powell A.J."/>
            <person name="Barry K."/>
            <person name="Miller A.N."/>
            <person name="Grigoriev I.V."/>
            <person name="Debuchy R."/>
            <person name="Gladieux P."/>
            <person name="Hiltunen Thoren M."/>
            <person name="Johannesson H."/>
        </authorList>
    </citation>
    <scope>NUCLEOTIDE SEQUENCE</scope>
    <source>
        <strain evidence="3">PSN243</strain>
    </source>
</reference>
<evidence type="ECO:0000313" key="4">
    <source>
        <dbReference type="Proteomes" id="UP001321760"/>
    </source>
</evidence>
<protein>
    <recommendedName>
        <fullName evidence="5">Zn(2)-C6 fungal-type domain-containing protein</fullName>
    </recommendedName>
</protein>
<feature type="compositionally biased region" description="Polar residues" evidence="2">
    <location>
        <begin position="436"/>
        <end position="452"/>
    </location>
</feature>
<feature type="compositionally biased region" description="Polar residues" evidence="2">
    <location>
        <begin position="327"/>
        <end position="336"/>
    </location>
</feature>
<dbReference type="GO" id="GO:0008270">
    <property type="term" value="F:zinc ion binding"/>
    <property type="evidence" value="ECO:0007669"/>
    <property type="project" value="InterPro"/>
</dbReference>
<evidence type="ECO:0000256" key="2">
    <source>
        <dbReference type="SAM" id="MobiDB-lite"/>
    </source>
</evidence>
<gene>
    <name evidence="3" type="ORF">QBC34DRAFT_416602</name>
</gene>
<keyword evidence="1" id="KW-0539">Nucleus</keyword>
<feature type="compositionally biased region" description="Polar residues" evidence="2">
    <location>
        <begin position="498"/>
        <end position="509"/>
    </location>
</feature>
<feature type="compositionally biased region" description="Basic and acidic residues" evidence="2">
    <location>
        <begin position="415"/>
        <end position="431"/>
    </location>
</feature>
<feature type="compositionally biased region" description="Polar residues" evidence="2">
    <location>
        <begin position="461"/>
        <end position="474"/>
    </location>
</feature>
<feature type="compositionally biased region" description="Low complexity" evidence="2">
    <location>
        <begin position="475"/>
        <end position="484"/>
    </location>
</feature>
<feature type="compositionally biased region" description="Low complexity" evidence="2">
    <location>
        <begin position="536"/>
        <end position="548"/>
    </location>
</feature>
<sequence length="792" mass="84539">MYGFSIFQPALGDALQWLPALGTAELDEMVHATIPGPSSIADKRSHIAMDFFEYSQQTGRNFKFYSAPASFASTSAASPASSGALYDSGYGSNFNASPIVSDLSAWTPSTTAHTPSVSGEEIKAKPRSASRKSTASSSKQADFSNHPGMRIMTKDGRDVTNSASRGCKTKEQRDHAHLMRIIKACDACKRKKIRCDPSHKKRAASASSPQEPKPAKKVKKASPAPAPAWDMHDFPAPATSDTPEGSSSSPFEYSDEELWSQFMLFPQEPTLATNFNPDDYDFSDSFDFSVPDFLTPSSNTSSSSPSQWFTPSTPAPHGPSPPVATAETFQDTSPQDLNLPYLNPGSHGSDYVDFNLYSPPADFFLDEEPVAAKKALASSASRQQSPQPSVEVQSIVVAHSEQYYSSPSSVQSDSFRNDGEQSSVRRLDEYRYATTVMPSSSDRQPSRIQDNAIQGPDSHGVLQSSPRQSRLTNPSSSAQRCSSSRNAEPRSLDPAVASRTSQLSTSPHIRSTAAPGVTRSSGVDQPTNHHDPGVLAPSSRGSPSGSASVTRRRATNGGPLSTGQHLQPVFTHAPATIQPLLTRPQESDSGPAERSRVRMSPSVPVPGEHCRTVSASPLALFCLESTSSPGSRATAGASSGDNGYALTAVLASVLLTTLPMRRLVDVESAKNGSPLSSSVLFQLAVIGLISSLLALALQNNLLGVQADLQVCLNVLIITSLSLTSTHQRCARSSGTMSCPRTTSLPVPTPTSTIDVKTKIRGLSQRIDGLRCTASQRLRAFLPRPSSSSLIRF</sequence>
<evidence type="ECO:0008006" key="5">
    <source>
        <dbReference type="Google" id="ProtNLM"/>
    </source>
</evidence>
<feature type="compositionally biased region" description="Polar residues" evidence="2">
    <location>
        <begin position="108"/>
        <end position="117"/>
    </location>
</feature>
<reference evidence="3" key="2">
    <citation type="submission" date="2023-05" db="EMBL/GenBank/DDBJ databases">
        <authorList>
            <consortium name="Lawrence Berkeley National Laboratory"/>
            <person name="Steindorff A."/>
            <person name="Hensen N."/>
            <person name="Bonometti L."/>
            <person name="Westerberg I."/>
            <person name="Brannstrom I.O."/>
            <person name="Guillou S."/>
            <person name="Cros-Aarteil S."/>
            <person name="Calhoun S."/>
            <person name="Haridas S."/>
            <person name="Kuo A."/>
            <person name="Mondo S."/>
            <person name="Pangilinan J."/>
            <person name="Riley R."/>
            <person name="Labutti K."/>
            <person name="Andreopoulos B."/>
            <person name="Lipzen A."/>
            <person name="Chen C."/>
            <person name="Yanf M."/>
            <person name="Daum C."/>
            <person name="Ng V."/>
            <person name="Clum A."/>
            <person name="Ohm R."/>
            <person name="Martin F."/>
            <person name="Silar P."/>
            <person name="Natvig D."/>
            <person name="Lalanne C."/>
            <person name="Gautier V."/>
            <person name="Ament-Velasquez S.L."/>
            <person name="Kruys A."/>
            <person name="Hutchinson M.I."/>
            <person name="Powell A.J."/>
            <person name="Barry K."/>
            <person name="Miller A.N."/>
            <person name="Grigoriev I.V."/>
            <person name="Debuchy R."/>
            <person name="Gladieux P."/>
            <person name="Thoren M.H."/>
            <person name="Johannesson H."/>
        </authorList>
    </citation>
    <scope>NUCLEOTIDE SEQUENCE</scope>
    <source>
        <strain evidence="3">PSN243</strain>
    </source>
</reference>
<dbReference type="InterPro" id="IPR001138">
    <property type="entry name" value="Zn2Cys6_DnaBD"/>
</dbReference>
<dbReference type="CDD" id="cd00067">
    <property type="entry name" value="GAL4"/>
    <property type="match status" value="1"/>
</dbReference>
<evidence type="ECO:0000313" key="3">
    <source>
        <dbReference type="EMBL" id="KAK4443708.1"/>
    </source>
</evidence>
<proteinExistence type="predicted"/>
<dbReference type="AlphaFoldDB" id="A0AAV9G5H1"/>
<feature type="region of interest" description="Disordered" evidence="2">
    <location>
        <begin position="580"/>
        <end position="609"/>
    </location>
</feature>